<comment type="similarity">
    <text evidence="2 4">Belongs to the TPP enzyme family.</text>
</comment>
<evidence type="ECO:0000259" key="5">
    <source>
        <dbReference type="Pfam" id="PF00205"/>
    </source>
</evidence>
<dbReference type="SUPFAM" id="SSF52467">
    <property type="entry name" value="DHS-like NAD/FAD-binding domain"/>
    <property type="match status" value="1"/>
</dbReference>
<comment type="cofactor">
    <cofactor evidence="1">
        <name>thiamine diphosphate</name>
        <dbReference type="ChEBI" id="CHEBI:58937"/>
    </cofactor>
</comment>
<dbReference type="EMBL" id="CP142149">
    <property type="protein sequence ID" value="WSE26175.1"/>
    <property type="molecule type" value="Genomic_DNA"/>
</dbReference>
<evidence type="ECO:0000256" key="1">
    <source>
        <dbReference type="ARBA" id="ARBA00001964"/>
    </source>
</evidence>
<evidence type="ECO:0000259" key="7">
    <source>
        <dbReference type="Pfam" id="PF02776"/>
    </source>
</evidence>
<organism evidence="8 9">
    <name type="scientific">Amycolatopsis rhabdoformis</name>
    <dbReference type="NCBI Taxonomy" id="1448059"/>
    <lineage>
        <taxon>Bacteria</taxon>
        <taxon>Bacillati</taxon>
        <taxon>Actinomycetota</taxon>
        <taxon>Actinomycetes</taxon>
        <taxon>Pseudonocardiales</taxon>
        <taxon>Pseudonocardiaceae</taxon>
        <taxon>Amycolatopsis</taxon>
    </lineage>
</organism>
<dbReference type="InterPro" id="IPR012001">
    <property type="entry name" value="Thiamin_PyroP_enz_TPP-bd_dom"/>
</dbReference>
<evidence type="ECO:0000256" key="2">
    <source>
        <dbReference type="ARBA" id="ARBA00007812"/>
    </source>
</evidence>
<protein>
    <submittedName>
        <fullName evidence="8">Thiamine pyrophosphate-binding protein</fullName>
    </submittedName>
</protein>
<dbReference type="InterPro" id="IPR045229">
    <property type="entry name" value="TPP_enz"/>
</dbReference>
<dbReference type="InterPro" id="IPR011766">
    <property type="entry name" value="TPP_enzyme_TPP-bd"/>
</dbReference>
<dbReference type="CDD" id="cd07035">
    <property type="entry name" value="TPP_PYR_POX_like"/>
    <property type="match status" value="1"/>
</dbReference>
<dbReference type="Gene3D" id="3.40.50.970">
    <property type="match status" value="2"/>
</dbReference>
<evidence type="ECO:0000313" key="8">
    <source>
        <dbReference type="EMBL" id="WSE26175.1"/>
    </source>
</evidence>
<dbReference type="InterPro" id="IPR012000">
    <property type="entry name" value="Thiamin_PyroP_enz_cen_dom"/>
</dbReference>
<feature type="domain" description="Thiamine pyrophosphate enzyme N-terminal TPP-binding" evidence="7">
    <location>
        <begin position="3"/>
        <end position="103"/>
    </location>
</feature>
<dbReference type="Proteomes" id="UP001330812">
    <property type="component" value="Chromosome"/>
</dbReference>
<dbReference type="Pfam" id="PF00205">
    <property type="entry name" value="TPP_enzyme_M"/>
    <property type="match status" value="1"/>
</dbReference>
<feature type="domain" description="Thiamine pyrophosphate enzyme TPP-binding" evidence="6">
    <location>
        <begin position="381"/>
        <end position="525"/>
    </location>
</feature>
<dbReference type="PANTHER" id="PTHR18968:SF166">
    <property type="entry name" value="2-HYDROXYACYL-COA LYASE 2"/>
    <property type="match status" value="1"/>
</dbReference>
<evidence type="ECO:0000256" key="4">
    <source>
        <dbReference type="RuleBase" id="RU362132"/>
    </source>
</evidence>
<name>A0ABZ1HV26_9PSEU</name>
<keyword evidence="9" id="KW-1185">Reference proteome</keyword>
<gene>
    <name evidence="8" type="ORF">VSH64_25205</name>
</gene>
<sequence>MLVHEAIGRFLTEHGVRAAFGVVGSGNFHFTQALTAGGARFVAARHEGGAATMADAYARMSGEVAVLSLHQGCGYTNALTGVTEAAKSRTPLLVLTAEANDPKSNFFIDQAALATGVGAVSLRVRSPRTALQDVAQAFAVCAQQRRTVVLNVPIDVQDQELPPQHAEVPAPAALPQPAPAPLEEFRRLLSEAERPVFIVGRGGRSPGAAEAVRELGRQAGALLATSAVSRGLFNDDPWSIDVSGGFASPLTVELISRADLVVSFGCALNMWTTRHGALISNDARLVQVDLDPTALGRHRKVDLGLHGGVAETAHAATSLLGSEPRTGYRRTEIGERIRTGLRWNQLSFDDASTVDRIDPRTLSAHLNRLLPRERTVSVDSGNFLGYPSMYLDVPDENGFCFTQAFQSVGLGLATGIGTALARPDRLPVAALGDGGFLMGLSELETAARLQLPLLVVVYNDAMYGAEVHHFGADTPGLDNVTFPDQDLAALARGLGCEGLTARSVKDLGAVADWLAAGPRRPLVIDAKITSDGGSWWLHEAFGH</sequence>
<dbReference type="PANTHER" id="PTHR18968">
    <property type="entry name" value="THIAMINE PYROPHOSPHATE ENZYMES"/>
    <property type="match status" value="1"/>
</dbReference>
<evidence type="ECO:0000313" key="9">
    <source>
        <dbReference type="Proteomes" id="UP001330812"/>
    </source>
</evidence>
<dbReference type="RefSeq" id="WP_326565143.1">
    <property type="nucleotide sequence ID" value="NZ_CP142149.1"/>
</dbReference>
<dbReference type="Pfam" id="PF02775">
    <property type="entry name" value="TPP_enzyme_C"/>
    <property type="match status" value="1"/>
</dbReference>
<accession>A0ABZ1HV26</accession>
<reference evidence="8 9" key="1">
    <citation type="journal article" date="2015" name="Int. J. Syst. Evol. Microbiol.">
        <title>Amycolatopsis rhabdoformis sp. nov., an actinomycete isolated from a tropical forest soil.</title>
        <authorList>
            <person name="Souza W.R."/>
            <person name="Silva R.E."/>
            <person name="Goodfellow M."/>
            <person name="Busarakam K."/>
            <person name="Figueiro F.S."/>
            <person name="Ferreira D."/>
            <person name="Rodrigues-Filho E."/>
            <person name="Moraes L.A.B."/>
            <person name="Zucchi T.D."/>
        </authorList>
    </citation>
    <scope>NUCLEOTIDE SEQUENCE [LARGE SCALE GENOMIC DNA]</scope>
    <source>
        <strain evidence="8 9">NCIMB 14900</strain>
    </source>
</reference>
<dbReference type="Gene3D" id="3.40.50.1220">
    <property type="entry name" value="TPP-binding domain"/>
    <property type="match status" value="1"/>
</dbReference>
<keyword evidence="3 4" id="KW-0786">Thiamine pyrophosphate</keyword>
<dbReference type="InterPro" id="IPR029035">
    <property type="entry name" value="DHS-like_NAD/FAD-binding_dom"/>
</dbReference>
<dbReference type="InterPro" id="IPR029061">
    <property type="entry name" value="THDP-binding"/>
</dbReference>
<dbReference type="SUPFAM" id="SSF52518">
    <property type="entry name" value="Thiamin diphosphate-binding fold (THDP-binding)"/>
    <property type="match status" value="2"/>
</dbReference>
<dbReference type="CDD" id="cd00568">
    <property type="entry name" value="TPP_enzymes"/>
    <property type="match status" value="1"/>
</dbReference>
<dbReference type="Pfam" id="PF02776">
    <property type="entry name" value="TPP_enzyme_N"/>
    <property type="match status" value="1"/>
</dbReference>
<evidence type="ECO:0000256" key="3">
    <source>
        <dbReference type="ARBA" id="ARBA00023052"/>
    </source>
</evidence>
<feature type="domain" description="Thiamine pyrophosphate enzyme central" evidence="5">
    <location>
        <begin position="183"/>
        <end position="314"/>
    </location>
</feature>
<proteinExistence type="inferred from homology"/>
<evidence type="ECO:0000259" key="6">
    <source>
        <dbReference type="Pfam" id="PF02775"/>
    </source>
</evidence>